<dbReference type="Proteomes" id="UP000254084">
    <property type="component" value="Unassembled WGS sequence"/>
</dbReference>
<dbReference type="EC" id="3.1.1.3" evidence="1"/>
<evidence type="ECO:0000313" key="3">
    <source>
        <dbReference type="Proteomes" id="UP000254084"/>
    </source>
</evidence>
<dbReference type="AlphaFoldDB" id="A0A061D1S3"/>
<gene>
    <name evidence="1" type="primary">lipL</name>
    <name evidence="1" type="ORF">NCTC10692_03874</name>
    <name evidence="2" type="ORF">NCTC10860_02617</name>
</gene>
<accession>A0A379JXX8</accession>
<dbReference type="EMBL" id="UGUW01000004">
    <property type="protein sequence ID" value="SUD60283.1"/>
    <property type="molecule type" value="Genomic_DNA"/>
</dbReference>
<dbReference type="GO" id="GO:0004806">
    <property type="term" value="F:triacylglycerol lipase activity"/>
    <property type="evidence" value="ECO:0007669"/>
    <property type="project" value="UniProtKB-EC"/>
</dbReference>
<reference evidence="3 4" key="1">
    <citation type="submission" date="2018-06" db="EMBL/GenBank/DDBJ databases">
        <authorList>
            <consortium name="Pathogen Informatics"/>
            <person name="Doyle S."/>
        </authorList>
    </citation>
    <scope>NUCLEOTIDE SEQUENCE [LARGE SCALE GENOMIC DNA]</scope>
    <source>
        <strain evidence="1 4">NCTC10692</strain>
        <strain evidence="2 3">NCTC10860</strain>
    </source>
</reference>
<keyword evidence="1" id="KW-0378">Hydrolase</keyword>
<dbReference type="InterPro" id="IPR029058">
    <property type="entry name" value="AB_hydrolase_fold"/>
</dbReference>
<evidence type="ECO:0000313" key="2">
    <source>
        <dbReference type="EMBL" id="SUD60283.1"/>
    </source>
</evidence>
<accession>A0A061D1S3</accession>
<evidence type="ECO:0000313" key="4">
    <source>
        <dbReference type="Proteomes" id="UP000255303"/>
    </source>
</evidence>
<dbReference type="EMBL" id="UGUV01000002">
    <property type="protein sequence ID" value="SUD53355.1"/>
    <property type="molecule type" value="Genomic_DNA"/>
</dbReference>
<dbReference type="Gene3D" id="3.40.50.1820">
    <property type="entry name" value="alpha/beta hydrolase"/>
    <property type="match status" value="1"/>
</dbReference>
<protein>
    <submittedName>
        <fullName evidence="1">Triacylglycerol lipase</fullName>
        <ecNumber evidence="1">3.1.1.3</ecNumber>
    </submittedName>
</protein>
<dbReference type="Proteomes" id="UP000255303">
    <property type="component" value="Unassembled WGS sequence"/>
</dbReference>
<evidence type="ECO:0000313" key="1">
    <source>
        <dbReference type="EMBL" id="SUD53355.1"/>
    </source>
</evidence>
<proteinExistence type="predicted"/>
<sequence>MNHLDEVNQTLGLTSLFETDPVTVYRQHANRLKNAGL</sequence>
<organism evidence="1 4">
    <name type="scientific">Ectopseudomonas oleovorans</name>
    <name type="common">Pseudomonas oleovorans</name>
    <dbReference type="NCBI Taxonomy" id="301"/>
    <lineage>
        <taxon>Bacteria</taxon>
        <taxon>Pseudomonadati</taxon>
        <taxon>Pseudomonadota</taxon>
        <taxon>Gammaproteobacteria</taxon>
        <taxon>Pseudomonadales</taxon>
        <taxon>Pseudomonadaceae</taxon>
        <taxon>Ectopseudomonas</taxon>
    </lineage>
</organism>
<name>A0A061D1S3_ECTOL</name>